<feature type="region of interest" description="Disordered" evidence="1">
    <location>
        <begin position="1"/>
        <end position="22"/>
    </location>
</feature>
<feature type="compositionally biased region" description="Basic and acidic residues" evidence="1">
    <location>
        <begin position="277"/>
        <end position="301"/>
    </location>
</feature>
<feature type="domain" description="ENTH" evidence="2">
    <location>
        <begin position="49"/>
        <end position="208"/>
    </location>
</feature>
<feature type="compositionally biased region" description="Low complexity" evidence="1">
    <location>
        <begin position="257"/>
        <end position="268"/>
    </location>
</feature>
<dbReference type="GO" id="GO:0005543">
    <property type="term" value="F:phospholipid binding"/>
    <property type="evidence" value="ECO:0007669"/>
    <property type="project" value="TreeGrafter"/>
</dbReference>
<proteinExistence type="predicted"/>
<feature type="compositionally biased region" description="Acidic residues" evidence="1">
    <location>
        <begin position="352"/>
        <end position="361"/>
    </location>
</feature>
<dbReference type="GO" id="GO:0030125">
    <property type="term" value="C:clathrin vesicle coat"/>
    <property type="evidence" value="ECO:0007669"/>
    <property type="project" value="TreeGrafter"/>
</dbReference>
<dbReference type="GO" id="GO:0005886">
    <property type="term" value="C:plasma membrane"/>
    <property type="evidence" value="ECO:0007669"/>
    <property type="project" value="TreeGrafter"/>
</dbReference>
<sequence>MARDRETYSASQGQSTPTPHITATMDGLSKKIQNLGIHDFRNAARFAQNVIVQYEPYQIDVRRATNTDAWGPTPKHLQKVLRNRYQVPLYLVTEYILKRLIDHIASRPKNLYEKARKEYVNYGSEWRVVMKCLIVIEFLLLNVDSGDELNQVRSCLITHKQIISRQVTAFKIGFSNDGKMEVHERGIRKKGETILQYLDEPQFLKKARANAKKNNLKVRQQTEEAMYSRPQPQSYNANEMDDPSGNYDFDDDDEEYASGSAQGGAAAAPKRQPSKLEQQRKQRREILRERIRNTEQQRKNNEAAANVPDLLDFDAPEPQAPTSPVLGEAAAVGSVPGAFPGSPKAHGTQAAQDDDDDDEFGDFQSDNSPKPATQSTNENLDDLLNMGGSSAAPAATTAAPAASASASKDPFADLFNNSKSLI</sequence>
<keyword evidence="4" id="KW-1185">Reference proteome</keyword>
<dbReference type="GO" id="GO:0006897">
    <property type="term" value="P:endocytosis"/>
    <property type="evidence" value="ECO:0007669"/>
    <property type="project" value="TreeGrafter"/>
</dbReference>
<comment type="caution">
    <text evidence="3">The sequence shown here is derived from an EMBL/GenBank/DDBJ whole genome shotgun (WGS) entry which is preliminary data.</text>
</comment>
<feature type="compositionally biased region" description="Low complexity" evidence="1">
    <location>
        <begin position="389"/>
        <end position="407"/>
    </location>
</feature>
<dbReference type="Gene3D" id="1.25.40.90">
    <property type="match status" value="1"/>
</dbReference>
<dbReference type="GO" id="GO:0005768">
    <property type="term" value="C:endosome"/>
    <property type="evidence" value="ECO:0007669"/>
    <property type="project" value="TreeGrafter"/>
</dbReference>
<dbReference type="GO" id="GO:0007015">
    <property type="term" value="P:actin filament organization"/>
    <property type="evidence" value="ECO:0007669"/>
    <property type="project" value="TreeGrafter"/>
</dbReference>
<dbReference type="SUPFAM" id="SSF48464">
    <property type="entry name" value="ENTH/VHS domain"/>
    <property type="match status" value="1"/>
</dbReference>
<dbReference type="Proteomes" id="UP001377567">
    <property type="component" value="Unassembled WGS sequence"/>
</dbReference>
<dbReference type="CDD" id="cd16993">
    <property type="entry name" value="ENTH_Ent5"/>
    <property type="match status" value="1"/>
</dbReference>
<dbReference type="AlphaFoldDB" id="A0AAV5RYP3"/>
<dbReference type="InterPro" id="IPR008942">
    <property type="entry name" value="ENTH_VHS"/>
</dbReference>
<evidence type="ECO:0000313" key="3">
    <source>
        <dbReference type="EMBL" id="GMM55609.1"/>
    </source>
</evidence>
<gene>
    <name evidence="3" type="ORF">DAKH74_022250</name>
</gene>
<dbReference type="SMART" id="SM00273">
    <property type="entry name" value="ENTH"/>
    <property type="match status" value="1"/>
</dbReference>
<accession>A0AAV5RYP3</accession>
<organism evidence="3 4">
    <name type="scientific">Maudiozyma humilis</name>
    <name type="common">Sour dough yeast</name>
    <name type="synonym">Kazachstania humilis</name>
    <dbReference type="NCBI Taxonomy" id="51915"/>
    <lineage>
        <taxon>Eukaryota</taxon>
        <taxon>Fungi</taxon>
        <taxon>Dikarya</taxon>
        <taxon>Ascomycota</taxon>
        <taxon>Saccharomycotina</taxon>
        <taxon>Saccharomycetes</taxon>
        <taxon>Saccharomycetales</taxon>
        <taxon>Saccharomycetaceae</taxon>
        <taxon>Maudiozyma</taxon>
    </lineage>
</organism>
<dbReference type="EMBL" id="BTGD01000005">
    <property type="protein sequence ID" value="GMM55609.1"/>
    <property type="molecule type" value="Genomic_DNA"/>
</dbReference>
<feature type="compositionally biased region" description="Polar residues" evidence="1">
    <location>
        <begin position="8"/>
        <end position="21"/>
    </location>
</feature>
<feature type="compositionally biased region" description="Polar residues" evidence="1">
    <location>
        <begin position="364"/>
        <end position="378"/>
    </location>
</feature>
<dbReference type="PANTHER" id="PTHR12276:SF5">
    <property type="entry name" value="EPSIN-5"/>
    <property type="match status" value="1"/>
</dbReference>
<feature type="region of interest" description="Disordered" evidence="1">
    <location>
        <begin position="210"/>
        <end position="422"/>
    </location>
</feature>
<dbReference type="Pfam" id="PF01417">
    <property type="entry name" value="ENTH"/>
    <property type="match status" value="1"/>
</dbReference>
<protein>
    <submittedName>
        <fullName evidence="3">Ent5 protein</fullName>
    </submittedName>
</protein>
<dbReference type="PANTHER" id="PTHR12276">
    <property type="entry name" value="EPSIN/ENT-RELATED"/>
    <property type="match status" value="1"/>
</dbReference>
<dbReference type="PROSITE" id="PS50942">
    <property type="entry name" value="ENTH"/>
    <property type="match status" value="1"/>
</dbReference>
<reference evidence="3 4" key="1">
    <citation type="journal article" date="2023" name="Elife">
        <title>Identification of key yeast species and microbe-microbe interactions impacting larval growth of Drosophila in the wild.</title>
        <authorList>
            <person name="Mure A."/>
            <person name="Sugiura Y."/>
            <person name="Maeda R."/>
            <person name="Honda K."/>
            <person name="Sakurai N."/>
            <person name="Takahashi Y."/>
            <person name="Watada M."/>
            <person name="Katoh T."/>
            <person name="Gotoh A."/>
            <person name="Gotoh Y."/>
            <person name="Taniguchi I."/>
            <person name="Nakamura K."/>
            <person name="Hayashi T."/>
            <person name="Katayama T."/>
            <person name="Uemura T."/>
            <person name="Hattori Y."/>
        </authorList>
    </citation>
    <scope>NUCLEOTIDE SEQUENCE [LARGE SCALE GENOMIC DNA]</scope>
    <source>
        <strain evidence="3 4">KH-74</strain>
    </source>
</reference>
<name>A0AAV5RYP3_MAUHU</name>
<dbReference type="GO" id="GO:0030276">
    <property type="term" value="F:clathrin binding"/>
    <property type="evidence" value="ECO:0007669"/>
    <property type="project" value="TreeGrafter"/>
</dbReference>
<evidence type="ECO:0000259" key="2">
    <source>
        <dbReference type="PROSITE" id="PS50942"/>
    </source>
</evidence>
<dbReference type="InterPro" id="IPR013809">
    <property type="entry name" value="ENTH"/>
</dbReference>
<evidence type="ECO:0000256" key="1">
    <source>
        <dbReference type="SAM" id="MobiDB-lite"/>
    </source>
</evidence>
<evidence type="ECO:0000313" key="4">
    <source>
        <dbReference type="Proteomes" id="UP001377567"/>
    </source>
</evidence>